<reference evidence="1 2" key="1">
    <citation type="journal article" date="2018" name="Genome Announc.">
        <title>Draft Genome Sequence of "Candidatus Phycosocius bacilliformis," an Alphaproteobacterial Ectosymbiont of the Hydrocarbon-Producing Green Alga Botryococcus braunii.</title>
        <authorList>
            <person name="Tanabe Y."/>
            <person name="Yamaguchi H."/>
            <person name="Watanabe M.M."/>
        </authorList>
    </citation>
    <scope>NUCLEOTIDE SEQUENCE [LARGE SCALE GENOMIC DNA]</scope>
    <source>
        <strain evidence="1 2">BOTRYCO-2</strain>
    </source>
</reference>
<dbReference type="RefSeq" id="WP_108983395.1">
    <property type="nucleotide sequence ID" value="NZ_BFBR01000001.1"/>
</dbReference>
<organism evidence="1 2">
    <name type="scientific">Candidatus Phycosocius bacilliformis</name>
    <dbReference type="NCBI Taxonomy" id="1445552"/>
    <lineage>
        <taxon>Bacteria</taxon>
        <taxon>Pseudomonadati</taxon>
        <taxon>Pseudomonadota</taxon>
        <taxon>Alphaproteobacteria</taxon>
        <taxon>Caulobacterales</taxon>
        <taxon>Caulobacterales incertae sedis</taxon>
        <taxon>Candidatus Phycosocius</taxon>
    </lineage>
</organism>
<protein>
    <submittedName>
        <fullName evidence="1">Aldehyde decarbonylase</fullName>
        <ecNumber evidence="1">4.1.99.5</ecNumber>
    </submittedName>
</protein>
<dbReference type="EMBL" id="BFBR01000001">
    <property type="protein sequence ID" value="GBF56513.1"/>
    <property type="molecule type" value="Genomic_DNA"/>
</dbReference>
<accession>A0A2P2E616</accession>
<gene>
    <name evidence="1" type="ORF">PbB2_00169</name>
</gene>
<evidence type="ECO:0000313" key="1">
    <source>
        <dbReference type="EMBL" id="GBF56513.1"/>
    </source>
</evidence>
<dbReference type="InterPro" id="IPR012348">
    <property type="entry name" value="RNR-like"/>
</dbReference>
<dbReference type="AlphaFoldDB" id="A0A2P2E616"/>
<evidence type="ECO:0000313" key="2">
    <source>
        <dbReference type="Proteomes" id="UP000245086"/>
    </source>
</evidence>
<dbReference type="SUPFAM" id="SSF47240">
    <property type="entry name" value="Ferritin-like"/>
    <property type="match status" value="1"/>
</dbReference>
<sequence length="378" mass="42972">MTSSHITKDALYDAVAPTDFAAMLEIDRHTGRSTAFDKIISATHDHFWDPTDKRYIDFDEPFDMENQALLPDHMVPALETPYVQEFFKDKPKELIRFKNEMARWQLSAILHGEQGALNLSASLCHVLRDAGAQEYAANQAREEARHVAAFAAYIKARWGSPLPCGEVLKTLLVDIVHAPEVYKKIVGMQMLIEGLAMGAFAMIYKEWSDPLARKLTQLVMTDEAFHHKFGKIWADRTIPKLDAAEHAIVEDWAAHCFQTLLFNLVAPHQMRAIYDQFGLDPDIVMVQFQEMATDAERRERMKEATNIFRVLVKTLWNANIITDRTKAFYAMYVDFAEFEAEGEHMVGDDIAEDGIRFLQTVNFGDGANALKQVKIAAE</sequence>
<dbReference type="Pfam" id="PF11266">
    <property type="entry name" value="Ald_deCOase"/>
    <property type="match status" value="1"/>
</dbReference>
<dbReference type="Gene3D" id="1.10.620.20">
    <property type="entry name" value="Ribonucleotide Reductase, subunit A"/>
    <property type="match status" value="1"/>
</dbReference>
<name>A0A2P2E616_9PROT</name>
<dbReference type="InterPro" id="IPR009078">
    <property type="entry name" value="Ferritin-like_SF"/>
</dbReference>
<comment type="caution">
    <text evidence="1">The sequence shown here is derived from an EMBL/GenBank/DDBJ whole genome shotgun (WGS) entry which is preliminary data.</text>
</comment>
<dbReference type="CDD" id="cd00657">
    <property type="entry name" value="Ferritin_like"/>
    <property type="match status" value="1"/>
</dbReference>
<dbReference type="GO" id="GO:0016491">
    <property type="term" value="F:oxidoreductase activity"/>
    <property type="evidence" value="ECO:0007669"/>
    <property type="project" value="InterPro"/>
</dbReference>
<proteinExistence type="predicted"/>
<dbReference type="OrthoDB" id="5500270at2"/>
<dbReference type="Proteomes" id="UP000245086">
    <property type="component" value="Unassembled WGS sequence"/>
</dbReference>
<dbReference type="EC" id="4.1.99.5" evidence="1"/>
<dbReference type="InterPro" id="IPR022612">
    <property type="entry name" value="Ald_deCOase"/>
</dbReference>
<dbReference type="GO" id="GO:0071771">
    <property type="term" value="F:aldehyde oxygenase (deformylating) activity"/>
    <property type="evidence" value="ECO:0007669"/>
    <property type="project" value="UniProtKB-EC"/>
</dbReference>
<keyword evidence="2" id="KW-1185">Reference proteome</keyword>
<keyword evidence="1" id="KW-0456">Lyase</keyword>